<comment type="caution">
    <text evidence="6">The sequence shown here is derived from an EMBL/GenBank/DDBJ whole genome shotgun (WGS) entry which is preliminary data.</text>
</comment>
<keyword evidence="1 4" id="KW-0732">Signal</keyword>
<sequence>MEIIRRLLALLVISSVAILAIHVSSTVAAQSRVVSQVIRDTCQQATHPDFCVSVLSSDDRSLGRKYPGQLTYLAIVISYEKAKEGRNHVADEEKKTTDPLVKKILNYCLDRYDIGAVDGTESAIKEFDNGNKRLAAIDLSAVFGPLDECIGAFNRPPYPANPIGATNELVTKYCYLALELLHSVGGK</sequence>
<dbReference type="Gene3D" id="1.20.140.40">
    <property type="entry name" value="Invertase/pectin methylesterase inhibitor family protein"/>
    <property type="match status" value="1"/>
</dbReference>
<dbReference type="InterPro" id="IPR052421">
    <property type="entry name" value="PCW_Enzyme_Inhibitor"/>
</dbReference>
<evidence type="ECO:0000313" key="7">
    <source>
        <dbReference type="Proteomes" id="UP000825729"/>
    </source>
</evidence>
<feature type="chain" id="PRO_5043955860" description="Pectinesterase inhibitor domain-containing protein" evidence="4">
    <location>
        <begin position="29"/>
        <end position="187"/>
    </location>
</feature>
<dbReference type="CDD" id="cd15797">
    <property type="entry name" value="PMEI"/>
    <property type="match status" value="1"/>
</dbReference>
<dbReference type="InterPro" id="IPR006501">
    <property type="entry name" value="Pectinesterase_inhib_dom"/>
</dbReference>
<dbReference type="AlphaFoldDB" id="A0AAV7E0N5"/>
<dbReference type="EMBL" id="JAINDJ010000007">
    <property type="protein sequence ID" value="KAG9441407.1"/>
    <property type="molecule type" value="Genomic_DNA"/>
</dbReference>
<dbReference type="Pfam" id="PF04043">
    <property type="entry name" value="PMEI"/>
    <property type="match status" value="1"/>
</dbReference>
<organism evidence="6 7">
    <name type="scientific">Aristolochia fimbriata</name>
    <name type="common">White veined hardy Dutchman's pipe vine</name>
    <dbReference type="NCBI Taxonomy" id="158543"/>
    <lineage>
        <taxon>Eukaryota</taxon>
        <taxon>Viridiplantae</taxon>
        <taxon>Streptophyta</taxon>
        <taxon>Embryophyta</taxon>
        <taxon>Tracheophyta</taxon>
        <taxon>Spermatophyta</taxon>
        <taxon>Magnoliopsida</taxon>
        <taxon>Magnoliidae</taxon>
        <taxon>Piperales</taxon>
        <taxon>Aristolochiaceae</taxon>
        <taxon>Aristolochia</taxon>
    </lineage>
</organism>
<keyword evidence="2" id="KW-1015">Disulfide bond</keyword>
<dbReference type="InterPro" id="IPR034086">
    <property type="entry name" value="PMEI_plant"/>
</dbReference>
<dbReference type="SMART" id="SM00856">
    <property type="entry name" value="PMEI"/>
    <property type="match status" value="1"/>
</dbReference>
<dbReference type="NCBIfam" id="TIGR01614">
    <property type="entry name" value="PME_inhib"/>
    <property type="match status" value="1"/>
</dbReference>
<evidence type="ECO:0000256" key="2">
    <source>
        <dbReference type="ARBA" id="ARBA00023157"/>
    </source>
</evidence>
<feature type="signal peptide" evidence="4">
    <location>
        <begin position="1"/>
        <end position="28"/>
    </location>
</feature>
<keyword evidence="7" id="KW-1185">Reference proteome</keyword>
<evidence type="ECO:0000259" key="5">
    <source>
        <dbReference type="SMART" id="SM00856"/>
    </source>
</evidence>
<dbReference type="Proteomes" id="UP000825729">
    <property type="component" value="Unassembled WGS sequence"/>
</dbReference>
<dbReference type="SUPFAM" id="SSF101148">
    <property type="entry name" value="Plant invertase/pectin methylesterase inhibitor"/>
    <property type="match status" value="1"/>
</dbReference>
<dbReference type="InterPro" id="IPR035513">
    <property type="entry name" value="Invertase/methylesterase_inhib"/>
</dbReference>
<evidence type="ECO:0000256" key="1">
    <source>
        <dbReference type="ARBA" id="ARBA00022729"/>
    </source>
</evidence>
<comment type="similarity">
    <text evidence="3">Belongs to the PMEI family.</text>
</comment>
<reference evidence="6 7" key="1">
    <citation type="submission" date="2021-07" db="EMBL/GenBank/DDBJ databases">
        <title>The Aristolochia fimbriata genome: insights into angiosperm evolution, floral development and chemical biosynthesis.</title>
        <authorList>
            <person name="Jiao Y."/>
        </authorList>
    </citation>
    <scope>NUCLEOTIDE SEQUENCE [LARGE SCALE GENOMIC DNA]</scope>
    <source>
        <strain evidence="6">IBCAS-2021</strain>
        <tissue evidence="6">Leaf</tissue>
    </source>
</reference>
<name>A0AAV7E0N5_ARIFI</name>
<feature type="domain" description="Pectinesterase inhibitor" evidence="5">
    <location>
        <begin position="33"/>
        <end position="180"/>
    </location>
</feature>
<accession>A0AAV7E0N5</accession>
<evidence type="ECO:0000256" key="4">
    <source>
        <dbReference type="SAM" id="SignalP"/>
    </source>
</evidence>
<dbReference type="PANTHER" id="PTHR36710">
    <property type="entry name" value="PECTINESTERASE INHIBITOR-LIKE"/>
    <property type="match status" value="1"/>
</dbReference>
<evidence type="ECO:0000256" key="3">
    <source>
        <dbReference type="ARBA" id="ARBA00038471"/>
    </source>
</evidence>
<protein>
    <recommendedName>
        <fullName evidence="5">Pectinesterase inhibitor domain-containing protein</fullName>
    </recommendedName>
</protein>
<dbReference type="GO" id="GO:0046910">
    <property type="term" value="F:pectinesterase inhibitor activity"/>
    <property type="evidence" value="ECO:0007669"/>
    <property type="project" value="InterPro"/>
</dbReference>
<dbReference type="PANTHER" id="PTHR36710:SF18">
    <property type="entry name" value="PECTINESTERASE INHIBITOR 5-RELATED"/>
    <property type="match status" value="1"/>
</dbReference>
<proteinExistence type="inferred from homology"/>
<evidence type="ECO:0000313" key="6">
    <source>
        <dbReference type="EMBL" id="KAG9441407.1"/>
    </source>
</evidence>
<gene>
    <name evidence="6" type="ORF">H6P81_017261</name>
</gene>